<dbReference type="AlphaFoldDB" id="A0A4Q5ARM6"/>
<keyword evidence="1" id="KW-0472">Membrane</keyword>
<name>A0A4Q5ARM6_9BIFI</name>
<protein>
    <submittedName>
        <fullName evidence="2">DoxX</fullName>
    </submittedName>
</protein>
<keyword evidence="1" id="KW-0812">Transmembrane</keyword>
<feature type="transmembrane region" description="Helical" evidence="1">
    <location>
        <begin position="64"/>
        <end position="84"/>
    </location>
</feature>
<dbReference type="EMBL" id="RYUW01000012">
    <property type="protein sequence ID" value="RYQ36615.1"/>
    <property type="molecule type" value="Genomic_DNA"/>
</dbReference>
<sequence>MAKHALEALAGVGDSDQPLPDNMTIEPYRPVFNSTVRTVVYVLSLIAGIVGLGFTIFGDAAVGSYVSTAAAMLAAGFGVAYNPVREGLQ</sequence>
<gene>
    <name evidence="2" type="ORF">PG2003B_1114</name>
</gene>
<comment type="caution">
    <text evidence="2">The sequence shown here is derived from an EMBL/GenBank/DDBJ whole genome shotgun (WGS) entry which is preliminary data.</text>
</comment>
<reference evidence="2 3" key="1">
    <citation type="submission" date="2018-12" db="EMBL/GenBank/DDBJ databases">
        <title>Unveiling genomic diversity among members of the Bifidobacterium pseudolongum species, a widely distributed gut commensal of the animal kingdom.</title>
        <authorList>
            <person name="Lugli G.A."/>
            <person name="Duranti S."/>
            <person name="Albert K."/>
            <person name="Mancabelli L."/>
            <person name="Napoli S."/>
            <person name="Viappiani A."/>
            <person name="Anzalone R."/>
            <person name="Longhi G."/>
            <person name="Milani C."/>
            <person name="Turroni F."/>
            <person name="Alessandri G."/>
            <person name="Sela D.A."/>
            <person name="Van Sinderen D."/>
            <person name="Ventura M."/>
        </authorList>
    </citation>
    <scope>NUCLEOTIDE SEQUENCE [LARGE SCALE GENOMIC DNA]</scope>
    <source>
        <strain evidence="2 3">2003B</strain>
    </source>
</reference>
<organism evidence="2 3">
    <name type="scientific">Bifidobacterium pseudolongum subsp. globosum</name>
    <dbReference type="NCBI Taxonomy" id="1690"/>
    <lineage>
        <taxon>Bacteria</taxon>
        <taxon>Bacillati</taxon>
        <taxon>Actinomycetota</taxon>
        <taxon>Actinomycetes</taxon>
        <taxon>Bifidobacteriales</taxon>
        <taxon>Bifidobacteriaceae</taxon>
        <taxon>Bifidobacterium</taxon>
    </lineage>
</organism>
<evidence type="ECO:0000313" key="2">
    <source>
        <dbReference type="EMBL" id="RYQ36615.1"/>
    </source>
</evidence>
<accession>A0A4Q5ARM6</accession>
<evidence type="ECO:0000313" key="3">
    <source>
        <dbReference type="Proteomes" id="UP000292382"/>
    </source>
</evidence>
<keyword evidence="1" id="KW-1133">Transmembrane helix</keyword>
<proteinExistence type="predicted"/>
<evidence type="ECO:0000256" key="1">
    <source>
        <dbReference type="SAM" id="Phobius"/>
    </source>
</evidence>
<feature type="transmembrane region" description="Helical" evidence="1">
    <location>
        <begin position="39"/>
        <end position="58"/>
    </location>
</feature>
<dbReference type="RefSeq" id="WP_242505412.1">
    <property type="nucleotide sequence ID" value="NZ_RYUW01000012.1"/>
</dbReference>
<dbReference type="Proteomes" id="UP000292382">
    <property type="component" value="Unassembled WGS sequence"/>
</dbReference>